<dbReference type="RefSeq" id="WP_138186369.1">
    <property type="nucleotide sequence ID" value="NZ_LS992241.1"/>
</dbReference>
<evidence type="ECO:0000256" key="1">
    <source>
        <dbReference type="SAM" id="Coils"/>
    </source>
</evidence>
<proteinExistence type="predicted"/>
<feature type="coiled-coil region" evidence="1">
    <location>
        <begin position="132"/>
        <end position="176"/>
    </location>
</feature>
<sequence length="384" mass="43223">MAQLGTHLELNDPVTIIWREGTASEPLKDHLDSLPVINNIITLLEIPSSTHKVLIDGFTEVSQEKYRHKRHLEPNEILVNYANGSVQFHPSHEGKTFLCKYKGKGLILYPASRIYAMVERHPDVVTTLQDLIDEMLLRLQENNNAIDKLEKVMAEAEAATKQANMATDNAKQATDDAKLATEKALLAYKTTMLVFKPPVADLKELTNTYPYPHAGWTVQTYKDGKRYRFDGKDWILIDIFGQNIQVVNEHTNGLMSVAEHVKLKQIPMEVKDRVIVFCLPSFVSQGIQSITAKFPFDGELIAAEAICSSPGESVTEIAIEKSIDWINWSPVFSNNLILKPFQHTDDHSIQISNKIVRAGDLFRIDILEAGNNLQNVTINLIVKI</sequence>
<protein>
    <submittedName>
        <fullName evidence="2">Phage-like protein</fullName>
    </submittedName>
</protein>
<evidence type="ECO:0000313" key="3">
    <source>
        <dbReference type="Proteomes" id="UP000304148"/>
    </source>
</evidence>
<keyword evidence="1" id="KW-0175">Coiled coil</keyword>
<reference evidence="3" key="1">
    <citation type="submission" date="2018-08" db="EMBL/GenBank/DDBJ databases">
        <authorList>
            <person name="Chevrot R."/>
        </authorList>
    </citation>
    <scope>NUCLEOTIDE SEQUENCE [LARGE SCALE GENOMIC DNA]</scope>
</reference>
<name>A0A383RBA1_PAEAL</name>
<accession>A0A383RBA1</accession>
<dbReference type="EMBL" id="LS992241">
    <property type="protein sequence ID" value="SYX84447.1"/>
    <property type="molecule type" value="Genomic_DNA"/>
</dbReference>
<gene>
    <name evidence="2" type="ORF">PBLR_12869</name>
</gene>
<dbReference type="AlphaFoldDB" id="A0A383RBA1"/>
<dbReference type="Proteomes" id="UP000304148">
    <property type="component" value="Chromosome"/>
</dbReference>
<organism evidence="2 3">
    <name type="scientific">Paenibacillus alvei</name>
    <name type="common">Bacillus alvei</name>
    <dbReference type="NCBI Taxonomy" id="44250"/>
    <lineage>
        <taxon>Bacteria</taxon>
        <taxon>Bacillati</taxon>
        <taxon>Bacillota</taxon>
        <taxon>Bacilli</taxon>
        <taxon>Bacillales</taxon>
        <taxon>Paenibacillaceae</taxon>
        <taxon>Paenibacillus</taxon>
    </lineage>
</organism>
<evidence type="ECO:0000313" key="2">
    <source>
        <dbReference type="EMBL" id="SYX84447.1"/>
    </source>
</evidence>